<dbReference type="SUPFAM" id="SSF53187">
    <property type="entry name" value="Zn-dependent exopeptidases"/>
    <property type="match status" value="1"/>
</dbReference>
<evidence type="ECO:0000313" key="3">
    <source>
        <dbReference type="EMBL" id="MCQ4163612.1"/>
    </source>
</evidence>
<evidence type="ECO:0000259" key="2">
    <source>
        <dbReference type="Pfam" id="PF04389"/>
    </source>
</evidence>
<dbReference type="Proteomes" id="UP001165498">
    <property type="component" value="Unassembled WGS sequence"/>
</dbReference>
<name>A0ABT1QME8_9GAMM</name>
<proteinExistence type="predicted"/>
<dbReference type="RefSeq" id="WP_255910993.1">
    <property type="nucleotide sequence ID" value="NZ_JANFQO010000002.1"/>
</dbReference>
<keyword evidence="1" id="KW-0812">Transmembrane</keyword>
<protein>
    <submittedName>
        <fullName evidence="3">M28 family peptidase</fullName>
    </submittedName>
</protein>
<feature type="transmembrane region" description="Helical" evidence="1">
    <location>
        <begin position="550"/>
        <end position="572"/>
    </location>
</feature>
<keyword evidence="4" id="KW-1185">Reference proteome</keyword>
<organism evidence="3 4">
    <name type="scientific">Tahibacter harae</name>
    <dbReference type="NCBI Taxonomy" id="2963937"/>
    <lineage>
        <taxon>Bacteria</taxon>
        <taxon>Pseudomonadati</taxon>
        <taxon>Pseudomonadota</taxon>
        <taxon>Gammaproteobacteria</taxon>
        <taxon>Lysobacterales</taxon>
        <taxon>Rhodanobacteraceae</taxon>
        <taxon>Tahibacter</taxon>
    </lineage>
</organism>
<dbReference type="PANTHER" id="PTHR12147">
    <property type="entry name" value="METALLOPEPTIDASE M28 FAMILY MEMBER"/>
    <property type="match status" value="1"/>
</dbReference>
<dbReference type="InterPro" id="IPR045175">
    <property type="entry name" value="M28_fam"/>
</dbReference>
<dbReference type="PANTHER" id="PTHR12147:SF26">
    <property type="entry name" value="PEPTIDASE M28 DOMAIN-CONTAINING PROTEIN"/>
    <property type="match status" value="1"/>
</dbReference>
<dbReference type="Pfam" id="PF04389">
    <property type="entry name" value="Peptidase_M28"/>
    <property type="match status" value="1"/>
</dbReference>
<accession>A0ABT1QME8</accession>
<reference evidence="3" key="1">
    <citation type="submission" date="2022-07" db="EMBL/GenBank/DDBJ databases">
        <title>Tahibacter sp., a new gammaproteobacterium isolated from the silt sample collected at pig farm.</title>
        <authorList>
            <person name="Chen H."/>
        </authorList>
    </citation>
    <scope>NUCLEOTIDE SEQUENCE</scope>
    <source>
        <strain evidence="3">P2K</strain>
    </source>
</reference>
<sequence length="770" mass="81512">MSEMLQNKSWFGRTLLAVIVLLVLAAALVRWRLDPVTPLGADAPAEVFSAGRAVQVLGRLLGDQRPHPVDSSANRAVQQRISETLQGLGYTVDVQDTTSCRSYGLLTCARVRNLVAVHEGSAKGKAILLSAHYDSVAAGPGASDAGSAVAALLEIARLLKQAPAGKNSVVLLFNEGEEIALLGADAFAARHPLARDIALAINIEARGTSGQSVMFETGDSSGWLVDALASTARRPLTNSLLYEVYRLMPNDTDLTVFKARGLQGLNFAHGEQLPYYHTPRDNLQELNPGSVQQHGDNVYGLVQALRNADLSQQPAGNRVYTDILGLTLLHWPVSSTLPIAAVLLLAFVFASWRLKRRYGYTAGSALRGFLSFPLSLLAGAGAAYLLIWLLSLVNGSLTTWHSSVLANRVLLWSAVLLAVFLCGRLLARRANPLGFWVGLALAWLVMGVVSALTLPGLSYLFILPSSVLVIAALVVPHLDGGARAAGLSALFWVPALAAFIVVFPTVFLVEIMIGFRALAGVLGMAAFVALAATFIAPLAVDGDGSRRLRYLSLAAAAVVIVSAVASILAPAYGPRSPQAVNVVYVQDQAGTARLLAGTEYRMPPAAVRQALGPQAALEKVLPWVGMRFHAAPVAAAALAPAKLTLLTEEAQGEGRRLTARIDAGADVQSVVLLLPRSAGLKAIEMDGQRVEYKERFSEAGDYKAFVCRGESCDGRQLLLELSGKAPQAGLLVRMSAGVPEAGRAVVQARDANAIAQGDGDQSYVISEISL</sequence>
<dbReference type="EMBL" id="JANFQO010000002">
    <property type="protein sequence ID" value="MCQ4163612.1"/>
    <property type="molecule type" value="Genomic_DNA"/>
</dbReference>
<dbReference type="Gene3D" id="3.40.630.10">
    <property type="entry name" value="Zn peptidases"/>
    <property type="match status" value="1"/>
</dbReference>
<feature type="transmembrane region" description="Helical" evidence="1">
    <location>
        <begin position="409"/>
        <end position="426"/>
    </location>
</feature>
<feature type="transmembrane region" description="Helical" evidence="1">
    <location>
        <begin position="328"/>
        <end position="349"/>
    </location>
</feature>
<feature type="transmembrane region" description="Helical" evidence="1">
    <location>
        <begin position="433"/>
        <end position="453"/>
    </location>
</feature>
<feature type="transmembrane region" description="Helical" evidence="1">
    <location>
        <begin position="369"/>
        <end position="389"/>
    </location>
</feature>
<evidence type="ECO:0000313" key="4">
    <source>
        <dbReference type="Proteomes" id="UP001165498"/>
    </source>
</evidence>
<feature type="transmembrane region" description="Helical" evidence="1">
    <location>
        <begin position="459"/>
        <end position="478"/>
    </location>
</feature>
<dbReference type="InterPro" id="IPR007484">
    <property type="entry name" value="Peptidase_M28"/>
</dbReference>
<keyword evidence="1" id="KW-0472">Membrane</keyword>
<comment type="caution">
    <text evidence="3">The sequence shown here is derived from an EMBL/GenBank/DDBJ whole genome shotgun (WGS) entry which is preliminary data.</text>
</comment>
<keyword evidence="1" id="KW-1133">Transmembrane helix</keyword>
<feature type="domain" description="Peptidase M28" evidence="2">
    <location>
        <begin position="113"/>
        <end position="300"/>
    </location>
</feature>
<evidence type="ECO:0000256" key="1">
    <source>
        <dbReference type="SAM" id="Phobius"/>
    </source>
</evidence>
<feature type="transmembrane region" description="Helical" evidence="1">
    <location>
        <begin position="515"/>
        <end position="538"/>
    </location>
</feature>
<gene>
    <name evidence="3" type="ORF">NM961_02695</name>
</gene>
<feature type="transmembrane region" description="Helical" evidence="1">
    <location>
        <begin position="490"/>
        <end position="509"/>
    </location>
</feature>